<evidence type="ECO:0000256" key="3">
    <source>
        <dbReference type="ARBA" id="ARBA00023163"/>
    </source>
</evidence>
<proteinExistence type="predicted"/>
<dbReference type="EMBL" id="JADGIZ020000095">
    <property type="protein sequence ID" value="KAL2911624.1"/>
    <property type="molecule type" value="Genomic_DNA"/>
</dbReference>
<name>A0ABR4MWL3_9FUNG</name>
<dbReference type="Gene3D" id="1.20.5.170">
    <property type="match status" value="1"/>
</dbReference>
<dbReference type="Proteomes" id="UP001527925">
    <property type="component" value="Unassembled WGS sequence"/>
</dbReference>
<keyword evidence="4" id="KW-0539">Nucleus</keyword>
<keyword evidence="8" id="KW-1185">Reference proteome</keyword>
<evidence type="ECO:0000313" key="8">
    <source>
        <dbReference type="Proteomes" id="UP001527925"/>
    </source>
</evidence>
<dbReference type="InterPro" id="IPR046347">
    <property type="entry name" value="bZIP_sf"/>
</dbReference>
<feature type="region of interest" description="Disordered" evidence="5">
    <location>
        <begin position="127"/>
        <end position="150"/>
    </location>
</feature>
<organism evidence="7 8">
    <name type="scientific">Polyrhizophydium stewartii</name>
    <dbReference type="NCBI Taxonomy" id="2732419"/>
    <lineage>
        <taxon>Eukaryota</taxon>
        <taxon>Fungi</taxon>
        <taxon>Fungi incertae sedis</taxon>
        <taxon>Chytridiomycota</taxon>
        <taxon>Chytridiomycota incertae sedis</taxon>
        <taxon>Chytridiomycetes</taxon>
        <taxon>Rhizophydiales</taxon>
        <taxon>Rhizophydiales incertae sedis</taxon>
        <taxon>Polyrhizophydium</taxon>
    </lineage>
</organism>
<protein>
    <recommendedName>
        <fullName evidence="6">BZIP domain-containing protein</fullName>
    </recommendedName>
</protein>
<dbReference type="InterPro" id="IPR004827">
    <property type="entry name" value="bZIP"/>
</dbReference>
<dbReference type="SUPFAM" id="SSF57959">
    <property type="entry name" value="Leucine zipper domain"/>
    <property type="match status" value="1"/>
</dbReference>
<keyword evidence="3" id="KW-0804">Transcription</keyword>
<evidence type="ECO:0000259" key="6">
    <source>
        <dbReference type="PROSITE" id="PS50217"/>
    </source>
</evidence>
<evidence type="ECO:0000313" key="7">
    <source>
        <dbReference type="EMBL" id="KAL2911624.1"/>
    </source>
</evidence>
<evidence type="ECO:0000256" key="4">
    <source>
        <dbReference type="ARBA" id="ARBA00023242"/>
    </source>
</evidence>
<evidence type="ECO:0000256" key="5">
    <source>
        <dbReference type="SAM" id="MobiDB-lite"/>
    </source>
</evidence>
<dbReference type="PROSITE" id="PS50217">
    <property type="entry name" value="BZIP"/>
    <property type="match status" value="1"/>
</dbReference>
<keyword evidence="2" id="KW-0805">Transcription regulation</keyword>
<comment type="subcellular location">
    <subcellularLocation>
        <location evidence="1">Nucleus</location>
    </subcellularLocation>
</comment>
<gene>
    <name evidence="7" type="ORF">HK105_208888</name>
</gene>
<dbReference type="CDD" id="cd14687">
    <property type="entry name" value="bZIP_ATF2"/>
    <property type="match status" value="1"/>
</dbReference>
<sequence>MSYQAESLPTQGPRIPALRAPILATPGLLHGQVSTSDRHVIAAAPQTNVYQARIDHDSLRPVDQSITAGPPKRSRSDSPDIQRSDERGPSGTHNHAQFVRSLLAYDRGPGFGGQAGAAGLPSEIAGTALSRQTPERVRGETAGPGRDGAAPAAEATVAVESTAFQGARELDASSEADPDERRRRLLERNRLAAHKCRQKKKAWMQQLEAQSHEVMQHNLHLQAVNKKLHDEVIELRRRMAAISEACTCGGGKRLYPATTMPKPPTHMPAANK</sequence>
<reference evidence="7 8" key="1">
    <citation type="submission" date="2023-09" db="EMBL/GenBank/DDBJ databases">
        <title>Pangenome analysis of Batrachochytrium dendrobatidis and related Chytrids.</title>
        <authorList>
            <person name="Yacoub M.N."/>
            <person name="Stajich J.E."/>
            <person name="James T.Y."/>
        </authorList>
    </citation>
    <scope>NUCLEOTIDE SEQUENCE [LARGE SCALE GENOMIC DNA]</scope>
    <source>
        <strain evidence="7 8">JEL0888</strain>
    </source>
</reference>
<accession>A0ABR4MWL3</accession>
<feature type="domain" description="BZIP" evidence="6">
    <location>
        <begin position="179"/>
        <end position="242"/>
    </location>
</feature>
<feature type="compositionally biased region" description="Basic and acidic residues" evidence="5">
    <location>
        <begin position="74"/>
        <end position="88"/>
    </location>
</feature>
<evidence type="ECO:0000256" key="1">
    <source>
        <dbReference type="ARBA" id="ARBA00004123"/>
    </source>
</evidence>
<dbReference type="PANTHER" id="PTHR19304">
    <property type="entry name" value="CYCLIC-AMP RESPONSE ELEMENT BINDING PROTEIN"/>
    <property type="match status" value="1"/>
</dbReference>
<comment type="caution">
    <text evidence="7">The sequence shown here is derived from an EMBL/GenBank/DDBJ whole genome shotgun (WGS) entry which is preliminary data.</text>
</comment>
<dbReference type="Pfam" id="PF00170">
    <property type="entry name" value="bZIP_1"/>
    <property type="match status" value="1"/>
</dbReference>
<dbReference type="InterPro" id="IPR051027">
    <property type="entry name" value="bZIP_transcription_factors"/>
</dbReference>
<dbReference type="SMART" id="SM00338">
    <property type="entry name" value="BRLZ"/>
    <property type="match status" value="1"/>
</dbReference>
<dbReference type="PROSITE" id="PS00036">
    <property type="entry name" value="BZIP_BASIC"/>
    <property type="match status" value="1"/>
</dbReference>
<feature type="region of interest" description="Disordered" evidence="5">
    <location>
        <begin position="55"/>
        <end position="93"/>
    </location>
</feature>
<evidence type="ECO:0000256" key="2">
    <source>
        <dbReference type="ARBA" id="ARBA00023015"/>
    </source>
</evidence>